<dbReference type="SMART" id="SM00937">
    <property type="entry name" value="PCRF"/>
    <property type="match status" value="1"/>
</dbReference>
<organism evidence="4 5">
    <name type="scientific">Senna tora</name>
    <dbReference type="NCBI Taxonomy" id="362788"/>
    <lineage>
        <taxon>Eukaryota</taxon>
        <taxon>Viridiplantae</taxon>
        <taxon>Streptophyta</taxon>
        <taxon>Embryophyta</taxon>
        <taxon>Tracheophyta</taxon>
        <taxon>Spermatophyta</taxon>
        <taxon>Magnoliopsida</taxon>
        <taxon>eudicotyledons</taxon>
        <taxon>Gunneridae</taxon>
        <taxon>Pentapetalae</taxon>
        <taxon>rosids</taxon>
        <taxon>fabids</taxon>
        <taxon>Fabales</taxon>
        <taxon>Fabaceae</taxon>
        <taxon>Caesalpinioideae</taxon>
        <taxon>Cassia clade</taxon>
        <taxon>Senna</taxon>
    </lineage>
</organism>
<comment type="similarity">
    <text evidence="1">Belongs to the prokaryotic/mitochondrial release factor family.</text>
</comment>
<sequence length="417" mass="46631">MAMATMLSERTYVTSSPHTSPSFTTKWQPAHLGIIRACQSLPDKKKVYKQVGLFSLRRKIEDAVLRAETLAPTALETEEARWIKQEEMIRNHNLWDDLAKSSDILVKLADSAKVVDALKDIKYKVEEAKLITQLAEMNAIDYGLYKQAYDASMDVSKILDQYEMSKLLKGPFDLEGACLIIKAAPGGLDHKLWAEQLLSMYLKWAKKQGYEGRIVDRCLSENGGIDSATLEFEFEYAYGYLSGEKGVHHMVGSSPDESSLLEACSAIVDVVPIIVENSFDLEIDDEDLIISSTSSLGEKKRKTESRVCIQHRPTGISAQSSGERSHFANKMKALNRLKAKLEVIAKEQGVSEISGIRKDEIVNPWQEETRRYVIHPYKSVQDVKTGIEVPDLNSVLEGNIGPLIAAHINIRDSCHNS</sequence>
<dbReference type="EMBL" id="JAAIUW010000008">
    <property type="protein sequence ID" value="KAF7819069.1"/>
    <property type="molecule type" value="Genomic_DNA"/>
</dbReference>
<dbReference type="Pfam" id="PF03462">
    <property type="entry name" value="PCRF"/>
    <property type="match status" value="1"/>
</dbReference>
<dbReference type="InterPro" id="IPR005139">
    <property type="entry name" value="PCRF"/>
</dbReference>
<keyword evidence="5" id="KW-1185">Reference proteome</keyword>
<dbReference type="PANTHER" id="PTHR43116">
    <property type="entry name" value="PEPTIDE CHAIN RELEASE FACTOR 2"/>
    <property type="match status" value="1"/>
</dbReference>
<feature type="region of interest" description="Disordered" evidence="2">
    <location>
        <begin position="1"/>
        <end position="20"/>
    </location>
</feature>
<dbReference type="AlphaFoldDB" id="A0A834TCY8"/>
<reference evidence="4" key="1">
    <citation type="submission" date="2020-09" db="EMBL/GenBank/DDBJ databases">
        <title>Genome-Enabled Discovery of Anthraquinone Biosynthesis in Senna tora.</title>
        <authorList>
            <person name="Kang S.-H."/>
            <person name="Pandey R.P."/>
            <person name="Lee C.-M."/>
            <person name="Sim J.-S."/>
            <person name="Jeong J.-T."/>
            <person name="Choi B.-S."/>
            <person name="Jung M."/>
            <person name="Ginzburg D."/>
            <person name="Zhao K."/>
            <person name="Won S.Y."/>
            <person name="Oh T.-J."/>
            <person name="Yu Y."/>
            <person name="Kim N.-H."/>
            <person name="Lee O.R."/>
            <person name="Lee T.-H."/>
            <person name="Bashyal P."/>
            <person name="Kim T.-S."/>
            <person name="Lee W.-H."/>
            <person name="Kawkins C."/>
            <person name="Kim C.-K."/>
            <person name="Kim J.S."/>
            <person name="Ahn B.O."/>
            <person name="Rhee S.Y."/>
            <person name="Sohng J.K."/>
        </authorList>
    </citation>
    <scope>NUCLEOTIDE SEQUENCE</scope>
    <source>
        <tissue evidence="4">Leaf</tissue>
    </source>
</reference>
<protein>
    <submittedName>
        <fullName evidence="4">Peptide chain release factor PrfB3, chloroplastic</fullName>
    </submittedName>
</protein>
<dbReference type="Gene3D" id="3.30.70.1660">
    <property type="match status" value="1"/>
</dbReference>
<comment type="caution">
    <text evidence="4">The sequence shown here is derived from an EMBL/GenBank/DDBJ whole genome shotgun (WGS) entry which is preliminary data.</text>
</comment>
<dbReference type="OrthoDB" id="2019491at2759"/>
<dbReference type="Proteomes" id="UP000634136">
    <property type="component" value="Unassembled WGS sequence"/>
</dbReference>
<gene>
    <name evidence="4" type="ORF">G2W53_024524</name>
</gene>
<accession>A0A834TCY8</accession>
<evidence type="ECO:0000259" key="3">
    <source>
        <dbReference type="SMART" id="SM00937"/>
    </source>
</evidence>
<dbReference type="GO" id="GO:0003747">
    <property type="term" value="F:translation release factor activity"/>
    <property type="evidence" value="ECO:0007669"/>
    <property type="project" value="InterPro"/>
</dbReference>
<feature type="domain" description="Peptide chain release factor" evidence="3">
    <location>
        <begin position="126"/>
        <end position="244"/>
    </location>
</feature>
<evidence type="ECO:0000256" key="2">
    <source>
        <dbReference type="SAM" id="MobiDB-lite"/>
    </source>
</evidence>
<proteinExistence type="inferred from homology"/>
<dbReference type="GO" id="GO:0005737">
    <property type="term" value="C:cytoplasm"/>
    <property type="evidence" value="ECO:0007669"/>
    <property type="project" value="UniProtKB-ARBA"/>
</dbReference>
<evidence type="ECO:0000313" key="4">
    <source>
        <dbReference type="EMBL" id="KAF7819069.1"/>
    </source>
</evidence>
<name>A0A834TCY8_9FABA</name>
<dbReference type="Pfam" id="PF00472">
    <property type="entry name" value="RF-1"/>
    <property type="match status" value="1"/>
</dbReference>
<dbReference type="InterPro" id="IPR045853">
    <property type="entry name" value="Pep_chain_release_fac_I_sf"/>
</dbReference>
<dbReference type="Gene3D" id="3.30.160.20">
    <property type="match status" value="1"/>
</dbReference>
<dbReference type="PANTHER" id="PTHR43116:SF4">
    <property type="entry name" value="PEPTIDE CHAIN RELEASE FACTOR PRFB3, CHLOROPLASTIC"/>
    <property type="match status" value="1"/>
</dbReference>
<evidence type="ECO:0000313" key="5">
    <source>
        <dbReference type="Proteomes" id="UP000634136"/>
    </source>
</evidence>
<evidence type="ECO:0000256" key="1">
    <source>
        <dbReference type="ARBA" id="ARBA00010835"/>
    </source>
</evidence>
<dbReference type="SUPFAM" id="SSF75620">
    <property type="entry name" value="Release factor"/>
    <property type="match status" value="1"/>
</dbReference>
<dbReference type="InterPro" id="IPR000352">
    <property type="entry name" value="Pep_chain_release_fac_I"/>
</dbReference>